<dbReference type="InParanoid" id="A0A263CVH1"/>
<organism evidence="1 2">
    <name type="scientific">Amycolatopsis antarctica</name>
    <dbReference type="NCBI Taxonomy" id="1854586"/>
    <lineage>
        <taxon>Bacteria</taxon>
        <taxon>Bacillati</taxon>
        <taxon>Actinomycetota</taxon>
        <taxon>Actinomycetes</taxon>
        <taxon>Pseudonocardiales</taxon>
        <taxon>Pseudonocardiaceae</taxon>
        <taxon>Amycolatopsis</taxon>
    </lineage>
</organism>
<evidence type="ECO:0000313" key="2">
    <source>
        <dbReference type="Proteomes" id="UP000242444"/>
    </source>
</evidence>
<dbReference type="EMBL" id="NKYE01000029">
    <property type="protein sequence ID" value="OZM69969.1"/>
    <property type="molecule type" value="Genomic_DNA"/>
</dbReference>
<keyword evidence="2" id="KW-1185">Reference proteome</keyword>
<dbReference type="Proteomes" id="UP000242444">
    <property type="component" value="Unassembled WGS sequence"/>
</dbReference>
<proteinExistence type="predicted"/>
<dbReference type="SUPFAM" id="SSF48452">
    <property type="entry name" value="TPR-like"/>
    <property type="match status" value="1"/>
</dbReference>
<dbReference type="InterPro" id="IPR011990">
    <property type="entry name" value="TPR-like_helical_dom_sf"/>
</dbReference>
<accession>A0A263CVH1</accession>
<evidence type="ECO:0000313" key="1">
    <source>
        <dbReference type="EMBL" id="OZM69969.1"/>
    </source>
</evidence>
<reference evidence="1 2" key="1">
    <citation type="submission" date="2017-07" db="EMBL/GenBank/DDBJ databases">
        <title>Amycolatopsis antarcticus sp. nov., isolated from the surface of an Antarcticus brown macroalga.</title>
        <authorList>
            <person name="Wang J."/>
            <person name="Leiva S."/>
            <person name="Huang J."/>
            <person name="Huang Y."/>
        </authorList>
    </citation>
    <scope>NUCLEOTIDE SEQUENCE [LARGE SCALE GENOMIC DNA]</scope>
    <source>
        <strain evidence="1 2">AU-G6</strain>
    </source>
</reference>
<sequence length="349" mass="37784">MPSADDDDVNRRELLRLMSLTGSLLAVPVADVLDVERLAASTTGRPGSATLDEYASLNVHLWQVFAHSPAKRQALPLVRRHLSVLTDHLQQPQSAHNHRRLCGLVGDLFQLCGEICFDGNRYTDAAQCYALAASASKEAGAPDLWACALTRHAFIGVYERRFGQAAPLLDGATSVARRGDTSLPTRYWVAVVQAQTYAGLGKFDSCQRALEMAGRVTELNTPATSGWLRFTGSRLAEERGSCFVELGRPDLAEPALNEALARSLSVRRRGSVLTDLATVGARRGDAEQVVLYGGAAVDAARHTGSAGYVGRKLATLKPQLKPLLADKHVRNLDRQIATFTDPIDARSFP</sequence>
<dbReference type="AlphaFoldDB" id="A0A263CVH1"/>
<dbReference type="Gene3D" id="1.25.40.10">
    <property type="entry name" value="Tetratricopeptide repeat domain"/>
    <property type="match status" value="1"/>
</dbReference>
<comment type="caution">
    <text evidence="1">The sequence shown here is derived from an EMBL/GenBank/DDBJ whole genome shotgun (WGS) entry which is preliminary data.</text>
</comment>
<gene>
    <name evidence="1" type="ORF">CFN78_27775</name>
</gene>
<name>A0A263CVH1_9PSEU</name>
<dbReference type="OrthoDB" id="3831424at2"/>
<protein>
    <submittedName>
        <fullName evidence="1">Transcriptional regulator</fullName>
    </submittedName>
</protein>